<organism evidence="11 12">
    <name type="scientific">Paenibacillus arenilitoris</name>
    <dbReference type="NCBI Taxonomy" id="2772299"/>
    <lineage>
        <taxon>Bacteria</taxon>
        <taxon>Bacillati</taxon>
        <taxon>Bacillota</taxon>
        <taxon>Bacilli</taxon>
        <taxon>Bacillales</taxon>
        <taxon>Paenibacillaceae</taxon>
        <taxon>Paenibacillus</taxon>
    </lineage>
</organism>
<evidence type="ECO:0000256" key="3">
    <source>
        <dbReference type="ARBA" id="ARBA00022553"/>
    </source>
</evidence>
<evidence type="ECO:0000256" key="6">
    <source>
        <dbReference type="ARBA" id="ARBA00023125"/>
    </source>
</evidence>
<dbReference type="AlphaFoldDB" id="A0A927CPB4"/>
<dbReference type="PROSITE" id="PS01124">
    <property type="entry name" value="HTH_ARAC_FAMILY_2"/>
    <property type="match status" value="1"/>
</dbReference>
<evidence type="ECO:0000256" key="4">
    <source>
        <dbReference type="ARBA" id="ARBA00023012"/>
    </source>
</evidence>
<feature type="domain" description="Response regulatory" evidence="10">
    <location>
        <begin position="3"/>
        <end position="120"/>
    </location>
</feature>
<comment type="subcellular location">
    <subcellularLocation>
        <location evidence="1">Cytoplasm</location>
    </subcellularLocation>
</comment>
<evidence type="ECO:0000256" key="8">
    <source>
        <dbReference type="PROSITE-ProRule" id="PRU00169"/>
    </source>
</evidence>
<dbReference type="SUPFAM" id="SSF52172">
    <property type="entry name" value="CheY-like"/>
    <property type="match status" value="1"/>
</dbReference>
<dbReference type="PANTHER" id="PTHR42713">
    <property type="entry name" value="HISTIDINE KINASE-RELATED"/>
    <property type="match status" value="1"/>
</dbReference>
<keyword evidence="3 8" id="KW-0597">Phosphoprotein</keyword>
<dbReference type="Proteomes" id="UP000632125">
    <property type="component" value="Unassembled WGS sequence"/>
</dbReference>
<keyword evidence="6" id="KW-0238">DNA-binding</keyword>
<dbReference type="InterPro" id="IPR011006">
    <property type="entry name" value="CheY-like_superfamily"/>
</dbReference>
<dbReference type="InterPro" id="IPR018062">
    <property type="entry name" value="HTH_AraC-typ_CS"/>
</dbReference>
<evidence type="ECO:0000259" key="10">
    <source>
        <dbReference type="PROSITE" id="PS50110"/>
    </source>
</evidence>
<proteinExistence type="predicted"/>
<dbReference type="RefSeq" id="WP_190864489.1">
    <property type="nucleotide sequence ID" value="NZ_JACXIY010000026.1"/>
</dbReference>
<dbReference type="PANTHER" id="PTHR42713:SF3">
    <property type="entry name" value="TRANSCRIPTIONAL REGULATORY PROTEIN HPTR"/>
    <property type="match status" value="1"/>
</dbReference>
<dbReference type="PRINTS" id="PR00032">
    <property type="entry name" value="HTHARAC"/>
</dbReference>
<feature type="domain" description="HTH araC/xylS-type" evidence="9">
    <location>
        <begin position="429"/>
        <end position="527"/>
    </location>
</feature>
<dbReference type="PROSITE" id="PS00041">
    <property type="entry name" value="HTH_ARAC_FAMILY_1"/>
    <property type="match status" value="1"/>
</dbReference>
<dbReference type="SUPFAM" id="SSF46689">
    <property type="entry name" value="Homeodomain-like"/>
    <property type="match status" value="2"/>
</dbReference>
<dbReference type="InterPro" id="IPR051552">
    <property type="entry name" value="HptR"/>
</dbReference>
<dbReference type="InterPro" id="IPR020449">
    <property type="entry name" value="Tscrpt_reg_AraC-type_HTH"/>
</dbReference>
<evidence type="ECO:0000256" key="7">
    <source>
        <dbReference type="ARBA" id="ARBA00023163"/>
    </source>
</evidence>
<comment type="caution">
    <text evidence="11">The sequence shown here is derived from an EMBL/GenBank/DDBJ whole genome shotgun (WGS) entry which is preliminary data.</text>
</comment>
<dbReference type="GO" id="GO:0000160">
    <property type="term" value="P:phosphorelay signal transduction system"/>
    <property type="evidence" value="ECO:0007669"/>
    <property type="project" value="UniProtKB-KW"/>
</dbReference>
<accession>A0A927CPB4</accession>
<keyword evidence="4" id="KW-0902">Two-component regulatory system</keyword>
<dbReference type="Pfam" id="PF12833">
    <property type="entry name" value="HTH_18"/>
    <property type="match status" value="1"/>
</dbReference>
<evidence type="ECO:0000259" key="9">
    <source>
        <dbReference type="PROSITE" id="PS01124"/>
    </source>
</evidence>
<keyword evidence="7" id="KW-0804">Transcription</keyword>
<evidence type="ECO:0000313" key="11">
    <source>
        <dbReference type="EMBL" id="MBD2871050.1"/>
    </source>
</evidence>
<dbReference type="Gene3D" id="1.10.10.60">
    <property type="entry name" value="Homeodomain-like"/>
    <property type="match status" value="2"/>
</dbReference>
<gene>
    <name evidence="11" type="ORF">IDH41_20915</name>
</gene>
<dbReference type="GO" id="GO:0003700">
    <property type="term" value="F:DNA-binding transcription factor activity"/>
    <property type="evidence" value="ECO:0007669"/>
    <property type="project" value="InterPro"/>
</dbReference>
<evidence type="ECO:0000256" key="2">
    <source>
        <dbReference type="ARBA" id="ARBA00022490"/>
    </source>
</evidence>
<evidence type="ECO:0000256" key="5">
    <source>
        <dbReference type="ARBA" id="ARBA00023015"/>
    </source>
</evidence>
<dbReference type="Pfam" id="PF00072">
    <property type="entry name" value="Response_reg"/>
    <property type="match status" value="1"/>
</dbReference>
<dbReference type="SMART" id="SM00448">
    <property type="entry name" value="REC"/>
    <property type="match status" value="1"/>
</dbReference>
<dbReference type="InterPro" id="IPR001789">
    <property type="entry name" value="Sig_transdc_resp-reg_receiver"/>
</dbReference>
<evidence type="ECO:0000256" key="1">
    <source>
        <dbReference type="ARBA" id="ARBA00004496"/>
    </source>
</evidence>
<keyword evidence="12" id="KW-1185">Reference proteome</keyword>
<protein>
    <submittedName>
        <fullName evidence="11">Response regulator</fullName>
    </submittedName>
</protein>
<dbReference type="Gene3D" id="3.40.50.2300">
    <property type="match status" value="1"/>
</dbReference>
<feature type="modified residue" description="4-aspartylphosphate" evidence="8">
    <location>
        <position position="55"/>
    </location>
</feature>
<keyword evidence="5" id="KW-0805">Transcription regulation</keyword>
<dbReference type="InterPro" id="IPR018060">
    <property type="entry name" value="HTH_AraC"/>
</dbReference>
<dbReference type="SMART" id="SM00342">
    <property type="entry name" value="HTH_ARAC"/>
    <property type="match status" value="1"/>
</dbReference>
<dbReference type="InterPro" id="IPR009057">
    <property type="entry name" value="Homeodomain-like_sf"/>
</dbReference>
<dbReference type="EMBL" id="JACXIY010000026">
    <property type="protein sequence ID" value="MBD2871050.1"/>
    <property type="molecule type" value="Genomic_DNA"/>
</dbReference>
<dbReference type="PROSITE" id="PS50110">
    <property type="entry name" value="RESPONSE_REGULATORY"/>
    <property type="match status" value="1"/>
</dbReference>
<keyword evidence="2" id="KW-0963">Cytoplasm</keyword>
<dbReference type="CDD" id="cd17536">
    <property type="entry name" value="REC_YesN-like"/>
    <property type="match status" value="1"/>
</dbReference>
<sequence length="527" mass="60798">MTRLLIVDDENYLVESMLSSIPWEMSGVTDVAGAYSANEALALLEEDDFDIVITDVKMPEMDGLELTAAIKKRWKYVKCILLSGYAEFELVKAGLQHEASDYLLKPVRDEVLLARVKELAAVQQREKEQERAYLDSKAFLHQSVPLLRLKLLNDLIFGNHPSQKQLSEQMLRYEIGIRIGDYVSILLIRIEHEAQEPKGTDDKLMTFAVTNILEELLAEGYEQWAGEDLYGHLLFVVKQKEIVAETESLAQIADHLLRIVRKLYKLTVSVIICPPDIFPGCMQSSYQQGVASFRRYLGEERDTIVTIGSQHPNRDPSVLTSLHRLPLFVHLLEAGQWDSAASKLQEVVNEWRQLFDGSYEHLMEIYHSLSADFFYYVLKNGEKITDYHLLSGIKLHTIEDLYKWASELIARLQSAMNDDVSRHRRSLVSQVQMYVQENLGHDLSLQSISEHVHMHPVHLSKVYKNDTGENISDYVLRLRMEQAVTLLHNRELKVYEIAEQVGYKNPAYFIRVFKNHFNVTPQEYRNE</sequence>
<dbReference type="GO" id="GO:0043565">
    <property type="term" value="F:sequence-specific DNA binding"/>
    <property type="evidence" value="ECO:0007669"/>
    <property type="project" value="InterPro"/>
</dbReference>
<evidence type="ECO:0000313" key="12">
    <source>
        <dbReference type="Proteomes" id="UP000632125"/>
    </source>
</evidence>
<name>A0A927CPB4_9BACL</name>
<reference evidence="11" key="1">
    <citation type="submission" date="2020-09" db="EMBL/GenBank/DDBJ databases">
        <title>A novel bacterium of genus Paenibacillus, isolated from South China Sea.</title>
        <authorList>
            <person name="Huang H."/>
            <person name="Mo K."/>
            <person name="Hu Y."/>
        </authorList>
    </citation>
    <scope>NUCLEOTIDE SEQUENCE</scope>
    <source>
        <strain evidence="11">IB182493</strain>
    </source>
</reference>
<dbReference type="GO" id="GO:0005737">
    <property type="term" value="C:cytoplasm"/>
    <property type="evidence" value="ECO:0007669"/>
    <property type="project" value="UniProtKB-SubCell"/>
</dbReference>